<dbReference type="PANTHER" id="PTHR31302:SF0">
    <property type="entry name" value="TRANSMEMBRANE PROTEIN WITH METALLOPHOSPHOESTERASE DOMAIN"/>
    <property type="match status" value="1"/>
</dbReference>
<dbReference type="AlphaFoldDB" id="A0A098LQH8"/>
<reference evidence="4" key="1">
    <citation type="journal article" date="2014" name="Genome Announc.">
        <title>Draft Genome Sequence of Marine Flavobacterium Jejuia pallidilutea Strain 11shimoA1 and Pigmentation Mutants.</title>
        <authorList>
            <person name="Takatani N."/>
            <person name="Nakanishi M."/>
            <person name="Meirelles P."/>
            <person name="Mino S."/>
            <person name="Suda W."/>
            <person name="Oshima K."/>
            <person name="Hattori M."/>
            <person name="Ohkuma M."/>
            <person name="Hosokawa M."/>
            <person name="Miyashita K."/>
            <person name="Thompson F.L."/>
            <person name="Niwa A."/>
            <person name="Sawabe T."/>
            <person name="Sawabe T."/>
        </authorList>
    </citation>
    <scope>NUCLEOTIDE SEQUENCE [LARGE SCALE GENOMIC DNA]</scope>
    <source>
        <strain evidence="4">JCM 19538</strain>
    </source>
</reference>
<dbReference type="InterPro" id="IPR004843">
    <property type="entry name" value="Calcineurin-like_PHP"/>
</dbReference>
<evidence type="ECO:0000313" key="4">
    <source>
        <dbReference type="Proteomes" id="UP000030184"/>
    </source>
</evidence>
<dbReference type="Gene3D" id="3.60.21.10">
    <property type="match status" value="1"/>
</dbReference>
<comment type="caution">
    <text evidence="3">The sequence shown here is derived from an EMBL/GenBank/DDBJ whole genome shotgun (WGS) entry which is preliminary data.</text>
</comment>
<protein>
    <submittedName>
        <fullName evidence="3">Uncharacterized protein</fullName>
    </submittedName>
</protein>
<dbReference type="OrthoDB" id="651281at2"/>
<dbReference type="RefSeq" id="WP_045371236.1">
    <property type="nucleotide sequence ID" value="NZ_BBNY01000003.1"/>
</dbReference>
<dbReference type="InterPro" id="IPR029052">
    <property type="entry name" value="Metallo-depent_PP-like"/>
</dbReference>
<dbReference type="EMBL" id="BBNY01000003">
    <property type="protein sequence ID" value="GAL88413.1"/>
    <property type="molecule type" value="Genomic_DNA"/>
</dbReference>
<dbReference type="InterPro" id="IPR051158">
    <property type="entry name" value="Metallophosphoesterase_sf"/>
</dbReference>
<proteinExistence type="predicted"/>
<keyword evidence="4" id="KW-1185">Reference proteome</keyword>
<dbReference type="SUPFAM" id="SSF56300">
    <property type="entry name" value="Metallo-dependent phosphatases"/>
    <property type="match status" value="1"/>
</dbReference>
<dbReference type="Pfam" id="PF24406">
    <property type="entry name" value="nSTAND_NTPase4"/>
    <property type="match status" value="1"/>
</dbReference>
<dbReference type="InterPro" id="IPR027417">
    <property type="entry name" value="P-loop_NTPase"/>
</dbReference>
<dbReference type="SUPFAM" id="SSF52540">
    <property type="entry name" value="P-loop containing nucleoside triphosphate hydrolases"/>
    <property type="match status" value="1"/>
</dbReference>
<name>A0A098LQH8_9FLAO</name>
<dbReference type="Pfam" id="PF00149">
    <property type="entry name" value="Metallophos"/>
    <property type="match status" value="1"/>
</dbReference>
<evidence type="ECO:0000313" key="3">
    <source>
        <dbReference type="EMBL" id="GAL88413.1"/>
    </source>
</evidence>
<accession>A0A098LQH8</accession>
<dbReference type="InterPro" id="IPR057123">
    <property type="entry name" value="STAND_NTPase4_dom"/>
</dbReference>
<evidence type="ECO:0000259" key="1">
    <source>
        <dbReference type="Pfam" id="PF00149"/>
    </source>
</evidence>
<dbReference type="Proteomes" id="UP000030184">
    <property type="component" value="Unassembled WGS sequence"/>
</dbReference>
<evidence type="ECO:0000259" key="2">
    <source>
        <dbReference type="Pfam" id="PF24406"/>
    </source>
</evidence>
<feature type="domain" description="STAND NTPase 4 small alpha/beta" evidence="2">
    <location>
        <begin position="649"/>
        <end position="705"/>
    </location>
</feature>
<sequence>MIRIIHISDLHLEKETPSFEKSTIINALAEDLTQQVNEDTLLLLTGDLIDKGALNFSDKSNAFHTFEKVFVDPILLKNPGLKGRIFFVPGNHDIYRDKIDKYSESGLKSELSNVKVLDAFIQSNRINSKHLDRLETYKKWESDFYKRFNSKESSNFEFTYKLNIGNYKVGITCLNSSWLCKDDLDKENLLLGKNQIENSLLEISDCQVKLALSHHPLEFFKEFERESLKIAIYRNYDILFTGHVHELASSYTSDLLGNIFISIANSTIGDFPKERKYVNGYTILDLEPNQKIVTHYRKFIETHGNFVPNTDIGTEDGKKSFPILKDEKLEVFETNQRIILSIESRYCEKLNDDIIMSSSNTNVNCSIDNLFVEPTILNSPQGNLNDEDTYRYTIDSILTSKENYLIYGMKESGKTLLLDKMFIESVKRFNQFNKIPILLKYSDFKKKELLKVLREFIGISSREIDDFLKNNESLLFIDNITFNGNGNKQIESLKELLVKYPKIQLVATADLVLENVIPTDYLEHNDALQANITFIQNFSSKEIKQLIQKWYVGKEVDLQDNMQKLIKSFTDFGLPKTPLSVTLFLWIFEKQEKKPINNSVLVELFIENLLEKTNIENIYSETFDFTNKKRLLSFVAKYMNDHGDADYSYSVDYVDLLGYFRDYLKTRFHGQPQKVLDDFIKRGILTYHDDNLIRFKSAFFFHYFIALHFDYDPNFKKQVFTEDNYLNFIEEITYYTGLKRDDASVLNFTQQKLNDAFADFNTDIRNNYEKVDRVLESKRDDTVTFQIDEIKAENKLSEKQIDDMYDESLSAIPVSKKIEKKDFSNQNTRRQIDKVLKLACNVLKNSEDVDDFEAKKIAYQNTLISSISFLMQYRDALITHYIKFKKQPDHFPKNIDFHIFIKIIPLIHQVVIYNWLGTQKLRPVITDKIEKDKTTINISDFERFLSVFIYSDIKGSDYPQKIEQFVKSTKYNYLKDLSYLKIMSYYHLRKNDKELDKFYLKLLADIKQGIGQLDKHSKSRFIKNLENDKKKGSL</sequence>
<dbReference type="GO" id="GO:0016787">
    <property type="term" value="F:hydrolase activity"/>
    <property type="evidence" value="ECO:0007669"/>
    <property type="project" value="InterPro"/>
</dbReference>
<gene>
    <name evidence="3" type="ORF">JCM19538_2926</name>
</gene>
<organism evidence="3 4">
    <name type="scientific">Jejuia pallidilutea</name>
    <dbReference type="NCBI Taxonomy" id="504487"/>
    <lineage>
        <taxon>Bacteria</taxon>
        <taxon>Pseudomonadati</taxon>
        <taxon>Bacteroidota</taxon>
        <taxon>Flavobacteriia</taxon>
        <taxon>Flavobacteriales</taxon>
        <taxon>Flavobacteriaceae</taxon>
        <taxon>Jejuia</taxon>
    </lineage>
</organism>
<feature type="domain" description="Calcineurin-like phosphoesterase" evidence="1">
    <location>
        <begin position="2"/>
        <end position="246"/>
    </location>
</feature>
<dbReference type="PANTHER" id="PTHR31302">
    <property type="entry name" value="TRANSMEMBRANE PROTEIN WITH METALLOPHOSPHOESTERASE DOMAIN-RELATED"/>
    <property type="match status" value="1"/>
</dbReference>